<protein>
    <submittedName>
        <fullName evidence="1">FkbM family methyltransferase</fullName>
    </submittedName>
</protein>
<keyword evidence="1" id="KW-0489">Methyltransferase</keyword>
<dbReference type="Proteomes" id="UP001227126">
    <property type="component" value="Unassembled WGS sequence"/>
</dbReference>
<dbReference type="InterPro" id="IPR029063">
    <property type="entry name" value="SAM-dependent_MTases_sf"/>
</dbReference>
<dbReference type="NCBIfam" id="TIGR01444">
    <property type="entry name" value="fkbM_fam"/>
    <property type="match status" value="1"/>
</dbReference>
<comment type="caution">
    <text evidence="1">The sequence shown here is derived from an EMBL/GenBank/DDBJ whole genome shotgun (WGS) entry which is preliminary data.</text>
</comment>
<gene>
    <name evidence="1" type="ORF">QO034_15920</name>
</gene>
<accession>A0ABT7FHH2</accession>
<dbReference type="GO" id="GO:0032259">
    <property type="term" value="P:methylation"/>
    <property type="evidence" value="ECO:0007669"/>
    <property type="project" value="UniProtKB-KW"/>
</dbReference>
<sequence>MASRKFAEDFPEARVICIEPNSGNLRLAKRNCARFANVVFHQAAVGATCGHVSILDEATNPNAFRVSPSRSESRIDMVSMTRLIAQNPDCAPFIAKIDIEGFEDNLFAENTEWIDGCPLMIVELHDWMLPGTANSANFLKAIAARNRDSVFRGENVFSIRNPRLD</sequence>
<dbReference type="Gene3D" id="3.40.50.150">
    <property type="entry name" value="Vaccinia Virus protein VP39"/>
    <property type="match status" value="1"/>
</dbReference>
<organism evidence="1 2">
    <name type="scientific">Sedimentitalea xiamensis</name>
    <dbReference type="NCBI Taxonomy" id="3050037"/>
    <lineage>
        <taxon>Bacteria</taxon>
        <taxon>Pseudomonadati</taxon>
        <taxon>Pseudomonadota</taxon>
        <taxon>Alphaproteobacteria</taxon>
        <taxon>Rhodobacterales</taxon>
        <taxon>Paracoccaceae</taxon>
        <taxon>Sedimentitalea</taxon>
    </lineage>
</organism>
<evidence type="ECO:0000313" key="1">
    <source>
        <dbReference type="EMBL" id="MDK3074582.1"/>
    </source>
</evidence>
<dbReference type="EMBL" id="JASNJE010000021">
    <property type="protein sequence ID" value="MDK3074582.1"/>
    <property type="molecule type" value="Genomic_DNA"/>
</dbReference>
<dbReference type="SUPFAM" id="SSF53335">
    <property type="entry name" value="S-adenosyl-L-methionine-dependent methyltransferases"/>
    <property type="match status" value="1"/>
</dbReference>
<reference evidence="1 2" key="1">
    <citation type="submission" date="2023-05" db="EMBL/GenBank/DDBJ databases">
        <title>Sedimentitalea sp. nov. JM2-8.</title>
        <authorList>
            <person name="Huang J."/>
        </authorList>
    </citation>
    <scope>NUCLEOTIDE SEQUENCE [LARGE SCALE GENOMIC DNA]</scope>
    <source>
        <strain evidence="1 2">JM2-8</strain>
    </source>
</reference>
<dbReference type="InterPro" id="IPR006342">
    <property type="entry name" value="FkbM_mtfrase"/>
</dbReference>
<dbReference type="RefSeq" id="WP_284486515.1">
    <property type="nucleotide sequence ID" value="NZ_JASNJE010000021.1"/>
</dbReference>
<keyword evidence="2" id="KW-1185">Reference proteome</keyword>
<proteinExistence type="predicted"/>
<name>A0ABT7FHH2_9RHOB</name>
<dbReference type="GO" id="GO:0008168">
    <property type="term" value="F:methyltransferase activity"/>
    <property type="evidence" value="ECO:0007669"/>
    <property type="project" value="UniProtKB-KW"/>
</dbReference>
<keyword evidence="1" id="KW-0808">Transferase</keyword>
<evidence type="ECO:0000313" key="2">
    <source>
        <dbReference type="Proteomes" id="UP001227126"/>
    </source>
</evidence>